<protein>
    <recommendedName>
        <fullName evidence="5">Coenzyme Q-binding protein COQ10 START domain-containing protein</fullName>
    </recommendedName>
</protein>
<dbReference type="FunCoup" id="A0A1B7N915">
    <property type="interactions" value="200"/>
</dbReference>
<evidence type="ECO:0000256" key="1">
    <source>
        <dbReference type="ARBA" id="ARBA00006885"/>
    </source>
</evidence>
<evidence type="ECO:0000259" key="5">
    <source>
        <dbReference type="Pfam" id="PF03364"/>
    </source>
</evidence>
<dbReference type="InParanoid" id="A0A1B7N915"/>
<feature type="domain" description="Coenzyme Q-binding protein COQ10 START" evidence="5">
    <location>
        <begin position="57"/>
        <end position="212"/>
    </location>
</feature>
<feature type="region of interest" description="Disordered" evidence="4">
    <location>
        <begin position="144"/>
        <end position="172"/>
    </location>
</feature>
<proteinExistence type="inferred from homology"/>
<accession>A0A1B7N915</accession>
<evidence type="ECO:0000313" key="7">
    <source>
        <dbReference type="Proteomes" id="UP000092154"/>
    </source>
</evidence>
<comment type="subunit">
    <text evidence="2">Interacts with coenzyme Q.</text>
</comment>
<dbReference type="GO" id="GO:0048039">
    <property type="term" value="F:ubiquinone binding"/>
    <property type="evidence" value="ECO:0007669"/>
    <property type="project" value="InterPro"/>
</dbReference>
<evidence type="ECO:0000256" key="4">
    <source>
        <dbReference type="SAM" id="MobiDB-lite"/>
    </source>
</evidence>
<organism evidence="6 7">
    <name type="scientific">Rhizopogon vinicolor AM-OR11-026</name>
    <dbReference type="NCBI Taxonomy" id="1314800"/>
    <lineage>
        <taxon>Eukaryota</taxon>
        <taxon>Fungi</taxon>
        <taxon>Dikarya</taxon>
        <taxon>Basidiomycota</taxon>
        <taxon>Agaricomycotina</taxon>
        <taxon>Agaricomycetes</taxon>
        <taxon>Agaricomycetidae</taxon>
        <taxon>Boletales</taxon>
        <taxon>Suillineae</taxon>
        <taxon>Rhizopogonaceae</taxon>
        <taxon>Rhizopogon</taxon>
    </lineage>
</organism>
<dbReference type="AlphaFoldDB" id="A0A1B7N915"/>
<dbReference type="GO" id="GO:0005739">
    <property type="term" value="C:mitochondrion"/>
    <property type="evidence" value="ECO:0007669"/>
    <property type="project" value="TreeGrafter"/>
</dbReference>
<dbReference type="STRING" id="1314800.A0A1B7N915"/>
<comment type="function">
    <text evidence="3">Required for the function of coenzyme Q in the respiratory chain. May serve as a chaperone or may be involved in the transport of Q6 from its site of synthesis to the catalytic sites of the respiratory complexes.</text>
</comment>
<dbReference type="Pfam" id="PF03364">
    <property type="entry name" value="Polyketide_cyc"/>
    <property type="match status" value="1"/>
</dbReference>
<dbReference type="GO" id="GO:0045333">
    <property type="term" value="P:cellular respiration"/>
    <property type="evidence" value="ECO:0007669"/>
    <property type="project" value="InterPro"/>
</dbReference>
<dbReference type="EMBL" id="KV448183">
    <property type="protein sequence ID" value="OAX41339.1"/>
    <property type="molecule type" value="Genomic_DNA"/>
</dbReference>
<keyword evidence="7" id="KW-1185">Reference proteome</keyword>
<dbReference type="CDD" id="cd07813">
    <property type="entry name" value="COQ10p_like"/>
    <property type="match status" value="1"/>
</dbReference>
<dbReference type="PANTHER" id="PTHR12901">
    <property type="entry name" value="SPERM PROTEIN HOMOLOG"/>
    <property type="match status" value="1"/>
</dbReference>
<reference evidence="6 7" key="1">
    <citation type="submission" date="2016-06" db="EMBL/GenBank/DDBJ databases">
        <title>Comparative genomics of the ectomycorrhizal sister species Rhizopogon vinicolor and Rhizopogon vesiculosus (Basidiomycota: Boletales) reveals a divergence of the mating type B locus.</title>
        <authorList>
            <consortium name="DOE Joint Genome Institute"/>
            <person name="Mujic A.B."/>
            <person name="Kuo A."/>
            <person name="Tritt A."/>
            <person name="Lipzen A."/>
            <person name="Chen C."/>
            <person name="Johnson J."/>
            <person name="Sharma A."/>
            <person name="Barry K."/>
            <person name="Grigoriev I.V."/>
            <person name="Spatafora J.W."/>
        </authorList>
    </citation>
    <scope>NUCLEOTIDE SEQUENCE [LARGE SCALE GENOMIC DNA]</scope>
    <source>
        <strain evidence="6 7">AM-OR11-026</strain>
    </source>
</reference>
<evidence type="ECO:0000256" key="2">
    <source>
        <dbReference type="ARBA" id="ARBA00011814"/>
    </source>
</evidence>
<dbReference type="OrthoDB" id="292693at2759"/>
<dbReference type="Proteomes" id="UP000092154">
    <property type="component" value="Unassembled WGS sequence"/>
</dbReference>
<dbReference type="InterPro" id="IPR044996">
    <property type="entry name" value="COQ10-like"/>
</dbReference>
<name>A0A1B7N915_9AGAM</name>
<gene>
    <name evidence="6" type="ORF">K503DRAFT_735786</name>
</gene>
<dbReference type="InterPro" id="IPR005031">
    <property type="entry name" value="COQ10_START"/>
</dbReference>
<dbReference type="PANTHER" id="PTHR12901:SF10">
    <property type="entry name" value="COENZYME Q-BINDING PROTEIN COQ10, MITOCHONDRIAL"/>
    <property type="match status" value="1"/>
</dbReference>
<dbReference type="InterPro" id="IPR023393">
    <property type="entry name" value="START-like_dom_sf"/>
</dbReference>
<evidence type="ECO:0000256" key="3">
    <source>
        <dbReference type="ARBA" id="ARBA00024947"/>
    </source>
</evidence>
<sequence>MLRVNPQRYFCVTGRKTSHLRGFFTLPKLPFSPSPDSDEPPATQTYHERKIFPYGRRDLYNLVADVNSYPRFVPYCTDSRILEQSMDQDGVATMDVEIMVGFLAFKESYVSRVTCRPYESVQAEASTSTHLFKTLQTIWRFQPASPASPHPSSYPPLHGDARNPAVADSHSPDAGPTLVTLDLAFAFENPLHSAVSATFFGKVSALMVQAFEERCMAVYGSGTK</sequence>
<comment type="similarity">
    <text evidence="1">Belongs to the COQ10 family.</text>
</comment>
<evidence type="ECO:0000313" key="6">
    <source>
        <dbReference type="EMBL" id="OAX41339.1"/>
    </source>
</evidence>
<dbReference type="SUPFAM" id="SSF55961">
    <property type="entry name" value="Bet v1-like"/>
    <property type="match status" value="1"/>
</dbReference>
<dbReference type="Gene3D" id="3.30.530.20">
    <property type="match status" value="1"/>
</dbReference>